<gene>
    <name evidence="1" type="ORF">RBB84_20010</name>
</gene>
<dbReference type="AlphaFoldDB" id="A0AAU7UUV6"/>
<protein>
    <submittedName>
        <fullName evidence="1">Uncharacterized protein</fullName>
    </submittedName>
</protein>
<organism evidence="1">
    <name type="scientific">Rhodococcus sp. D-6</name>
    <dbReference type="NCBI Taxonomy" id="1387842"/>
    <lineage>
        <taxon>Bacteria</taxon>
        <taxon>Bacillati</taxon>
        <taxon>Actinomycetota</taxon>
        <taxon>Actinomycetes</taxon>
        <taxon>Mycobacteriales</taxon>
        <taxon>Nocardiaceae</taxon>
        <taxon>Rhodococcus</taxon>
    </lineage>
</organism>
<name>A0AAU7UUV6_9NOCA</name>
<proteinExistence type="predicted"/>
<reference evidence="1" key="1">
    <citation type="submission" date="2023-08" db="EMBL/GenBank/DDBJ databases">
        <title>The novel hydrolase IpcH responsible for the initial isoprocarb degradation step in Rhodococcus sp. D-6.</title>
        <authorList>
            <person name="Zhu Q."/>
        </authorList>
    </citation>
    <scope>NUCLEOTIDE SEQUENCE</scope>
    <source>
        <strain evidence="1">D-6</strain>
    </source>
</reference>
<sequence>MSETKKVPSQSIWFMTDSGDYGGPPTILRPIPGYDGVPIGNTEPLPGRMLRTIRELQDAGVLETGNSLLGSGIPQAVERLSDIFFLPEEERAALFEQSNVQDPTAELPRPEDHLFKFGFAVE</sequence>
<accession>A0AAU7UUV6</accession>
<dbReference type="RefSeq" id="WP_145709443.1">
    <property type="nucleotide sequence ID" value="NZ_CP132970.1"/>
</dbReference>
<dbReference type="EMBL" id="CP132970">
    <property type="protein sequence ID" value="XBW03543.1"/>
    <property type="molecule type" value="Genomic_DNA"/>
</dbReference>
<evidence type="ECO:0000313" key="1">
    <source>
        <dbReference type="EMBL" id="XBW03543.1"/>
    </source>
</evidence>
<dbReference type="KEGG" id="rhox:RBB84_20010"/>